<keyword evidence="1" id="KW-0614">Plasmid</keyword>
<accession>A0A0A8WH94</accession>
<reference evidence="1" key="2">
    <citation type="submission" date="2014-12" db="EMBL/GenBank/DDBJ databases">
        <authorList>
            <person name="Jaenicke S."/>
        </authorList>
    </citation>
    <scope>NUCLEOTIDE SEQUENCE</scope>
    <source>
        <strain evidence="1">HH103</strain>
        <plasmid evidence="1">pSfHH103a2</plasmid>
    </source>
</reference>
<sequence>MSLIKGLIPGRILEGLARYRFLTIQQLVRLGVGEEKGVRIRLQDLMTAKLIDRQEFRLGPSAGRLPNMHWLTPKGARFVAEAIGTPVEPPRAREINAAHAWHRMLVIDTLMACDTWAERTDQAWPVIRSYMQWRGNSPITGVALPGKQAIADAILETTDAAGNCRVYVLEVYCSQYSEGRSSFPLEQLEPFVLAGMGNALDEALHIPANGKAGRILVVCDTVDLRDRLLRRLPERPGMPPREHQGWRRFHFKAADELHAFGADWHTVAGDRIALPA</sequence>
<proteinExistence type="predicted"/>
<evidence type="ECO:0000313" key="1">
    <source>
        <dbReference type="EMBL" id="CEL26558.1"/>
    </source>
</evidence>
<dbReference type="Pfam" id="PF13814">
    <property type="entry name" value="Replic_Relax"/>
    <property type="match status" value="1"/>
</dbReference>
<organism evidence="1">
    <name type="scientific">Sinorhizobium fredii (strain HH103)</name>
    <dbReference type="NCBI Taxonomy" id="1117943"/>
    <lineage>
        <taxon>Bacteria</taxon>
        <taxon>Pseudomonadati</taxon>
        <taxon>Pseudomonadota</taxon>
        <taxon>Alphaproteobacteria</taxon>
        <taxon>Hyphomicrobiales</taxon>
        <taxon>Rhizobiaceae</taxon>
        <taxon>Sinorhizobium/Ensifer group</taxon>
        <taxon>Sinorhizobium</taxon>
    </lineage>
</organism>
<dbReference type="AlphaFoldDB" id="A0A0A8WH94"/>
<geneLocation type="plasmid" evidence="1">
    <name>pSfHH103a2</name>
</geneLocation>
<dbReference type="InterPro" id="IPR025855">
    <property type="entry name" value="Replic_Relax"/>
</dbReference>
<protein>
    <submittedName>
        <fullName evidence="1">Uncharacterized protein</fullName>
    </submittedName>
</protein>
<name>A0A0A8WH94_SINF1</name>
<reference evidence="1" key="1">
    <citation type="journal article" date="2012" name="J. Bacteriol.">
        <title>Genome sequence of the soybean symbiont Sinorhizobium fredii HH103.</title>
        <authorList>
            <person name="Weidner S."/>
            <person name="Becker A."/>
            <person name="Bonilla I."/>
            <person name="Jaenicke S."/>
            <person name="Lloret J."/>
            <person name="Margaret I."/>
            <person name="Puhler A."/>
            <person name="Ruiz-Sainz J.E."/>
            <person name="Schneiker-Bekel S."/>
            <person name="Szczepanowski R."/>
            <person name="Vinardell J.M."/>
            <person name="Zehner S."/>
            <person name="Gottfert M."/>
        </authorList>
    </citation>
    <scope>NUCLEOTIDE SEQUENCE [LARGE SCALE GENOMIC DNA]</scope>
    <source>
        <strain evidence="1">HH103</strain>
        <plasmid evidence="1">pSfHH103a2</plasmid>
    </source>
</reference>
<dbReference type="RefSeq" id="WP_176454367.1">
    <property type="nucleotide sequence ID" value="NZ_CP183941.1"/>
</dbReference>
<dbReference type="EMBL" id="LN735562">
    <property type="protein sequence ID" value="CEL26558.1"/>
    <property type="molecule type" value="Genomic_DNA"/>
</dbReference>